<name>A0A6J6YIG8_9ZZZZ</name>
<dbReference type="EMBL" id="CAFBQW010000134">
    <property type="protein sequence ID" value="CAB5067448.1"/>
    <property type="molecule type" value="Genomic_DNA"/>
</dbReference>
<protein>
    <submittedName>
        <fullName evidence="1">Unannotated protein</fullName>
    </submittedName>
</protein>
<dbReference type="EMBL" id="CAFAAQ010000085">
    <property type="protein sequence ID" value="CAB4809271.1"/>
    <property type="molecule type" value="Genomic_DNA"/>
</dbReference>
<organism evidence="1">
    <name type="scientific">freshwater metagenome</name>
    <dbReference type="NCBI Taxonomy" id="449393"/>
    <lineage>
        <taxon>unclassified sequences</taxon>
        <taxon>metagenomes</taxon>
        <taxon>ecological metagenomes</taxon>
    </lineage>
</organism>
<proteinExistence type="predicted"/>
<gene>
    <name evidence="1" type="ORF">UFOPK3046_01039</name>
    <name evidence="2" type="ORF">UFOPK4354_01211</name>
</gene>
<reference evidence="1" key="1">
    <citation type="submission" date="2020-05" db="EMBL/GenBank/DDBJ databases">
        <authorList>
            <person name="Chiriac C."/>
            <person name="Salcher M."/>
            <person name="Ghai R."/>
            <person name="Kavagutti S V."/>
        </authorList>
    </citation>
    <scope>NUCLEOTIDE SEQUENCE</scope>
</reference>
<sequence>MCSKSWIDPRVSEPGRNQGVICQSPQAGILAKLTTRSHGLLLGKVRRSFELSRIDEKRRVSETSEYLGRLGAERVI</sequence>
<evidence type="ECO:0000313" key="1">
    <source>
        <dbReference type="EMBL" id="CAB4809271.1"/>
    </source>
</evidence>
<dbReference type="AlphaFoldDB" id="A0A6J6YIG8"/>
<accession>A0A6J6YIG8</accession>
<evidence type="ECO:0000313" key="2">
    <source>
        <dbReference type="EMBL" id="CAB5067448.1"/>
    </source>
</evidence>